<dbReference type="OMA" id="YDCTDDF"/>
<gene>
    <name evidence="2" type="ORF">TRIATDRAFT_300702</name>
</gene>
<evidence type="ECO:0000256" key="1">
    <source>
        <dbReference type="SAM" id="SignalP"/>
    </source>
</evidence>
<dbReference type="AlphaFoldDB" id="G9P0T8"/>
<accession>G9P0T8</accession>
<protein>
    <submittedName>
        <fullName evidence="2">Uncharacterized protein</fullName>
    </submittedName>
</protein>
<sequence>MQLSSFTLLSSLAAMVLAQPNPGQACSGAGYDCSNDFHDILVCNGNQWVIAAACPSSCCAYPAGYPAPFCSC</sequence>
<feature type="signal peptide" evidence="1">
    <location>
        <begin position="1"/>
        <end position="18"/>
    </location>
</feature>
<reference evidence="2 3" key="1">
    <citation type="journal article" date="2011" name="Genome Biol.">
        <title>Comparative genome sequence analysis underscores mycoparasitism as the ancestral life style of Trichoderma.</title>
        <authorList>
            <person name="Kubicek C.P."/>
            <person name="Herrera-Estrella A."/>
            <person name="Seidl-Seiboth V."/>
            <person name="Martinez D.A."/>
            <person name="Druzhinina I.S."/>
            <person name="Thon M."/>
            <person name="Zeilinger S."/>
            <person name="Casas-Flores S."/>
            <person name="Horwitz B.A."/>
            <person name="Mukherjee P.K."/>
            <person name="Mukherjee M."/>
            <person name="Kredics L."/>
            <person name="Alcaraz L.D."/>
            <person name="Aerts A."/>
            <person name="Antal Z."/>
            <person name="Atanasova L."/>
            <person name="Cervantes-Badillo M.G."/>
            <person name="Challacombe J."/>
            <person name="Chertkov O."/>
            <person name="McCluskey K."/>
            <person name="Coulpier F."/>
            <person name="Deshpande N."/>
            <person name="von Doehren H."/>
            <person name="Ebbole D.J."/>
            <person name="Esquivel-Naranjo E.U."/>
            <person name="Fekete E."/>
            <person name="Flipphi M."/>
            <person name="Glaser F."/>
            <person name="Gomez-Rodriguez E.Y."/>
            <person name="Gruber S."/>
            <person name="Han C."/>
            <person name="Henrissat B."/>
            <person name="Hermosa R."/>
            <person name="Hernandez-Onate M."/>
            <person name="Karaffa L."/>
            <person name="Kosti I."/>
            <person name="Le Crom S."/>
            <person name="Lindquist E."/>
            <person name="Lucas S."/>
            <person name="Luebeck M."/>
            <person name="Luebeck P.S."/>
            <person name="Margeot A."/>
            <person name="Metz B."/>
            <person name="Misra M."/>
            <person name="Nevalainen H."/>
            <person name="Omann M."/>
            <person name="Packer N."/>
            <person name="Perrone G."/>
            <person name="Uresti-Rivera E.E."/>
            <person name="Salamov A."/>
            <person name="Schmoll M."/>
            <person name="Seiboth B."/>
            <person name="Shapiro H."/>
            <person name="Sukno S."/>
            <person name="Tamayo-Ramos J.A."/>
            <person name="Tisch D."/>
            <person name="Wiest A."/>
            <person name="Wilkinson H.H."/>
            <person name="Zhang M."/>
            <person name="Coutinho P.M."/>
            <person name="Kenerley C.M."/>
            <person name="Monte E."/>
            <person name="Baker S.E."/>
            <person name="Grigoriev I.V."/>
        </authorList>
    </citation>
    <scope>NUCLEOTIDE SEQUENCE [LARGE SCALE GENOMIC DNA]</scope>
    <source>
        <strain evidence="3">ATCC 20476 / IMI 206040</strain>
    </source>
</reference>
<dbReference type="eggNOG" id="ENOG502TDCY">
    <property type="taxonomic scope" value="Eukaryota"/>
</dbReference>
<organism evidence="2 3">
    <name type="scientific">Hypocrea atroviridis (strain ATCC 20476 / IMI 206040)</name>
    <name type="common">Trichoderma atroviride</name>
    <dbReference type="NCBI Taxonomy" id="452589"/>
    <lineage>
        <taxon>Eukaryota</taxon>
        <taxon>Fungi</taxon>
        <taxon>Dikarya</taxon>
        <taxon>Ascomycota</taxon>
        <taxon>Pezizomycotina</taxon>
        <taxon>Sordariomycetes</taxon>
        <taxon>Hypocreomycetidae</taxon>
        <taxon>Hypocreales</taxon>
        <taxon>Hypocreaceae</taxon>
        <taxon>Trichoderma</taxon>
    </lineage>
</organism>
<dbReference type="HOGENOM" id="CLU_2722558_0_0_1"/>
<proteinExistence type="predicted"/>
<dbReference type="EMBL" id="ABDG02000026">
    <property type="protein sequence ID" value="EHK42405.1"/>
    <property type="molecule type" value="Genomic_DNA"/>
</dbReference>
<comment type="caution">
    <text evidence="2">The sequence shown here is derived from an EMBL/GenBank/DDBJ whole genome shotgun (WGS) entry which is preliminary data.</text>
</comment>
<dbReference type="OrthoDB" id="5210511at2759"/>
<keyword evidence="1" id="KW-0732">Signal</keyword>
<feature type="chain" id="PRO_5003524810" evidence="1">
    <location>
        <begin position="19"/>
        <end position="72"/>
    </location>
</feature>
<dbReference type="Proteomes" id="UP000005426">
    <property type="component" value="Unassembled WGS sequence"/>
</dbReference>
<evidence type="ECO:0000313" key="2">
    <source>
        <dbReference type="EMBL" id="EHK42405.1"/>
    </source>
</evidence>
<name>G9P0T8_HYPAI</name>
<keyword evidence="3" id="KW-1185">Reference proteome</keyword>
<evidence type="ECO:0000313" key="3">
    <source>
        <dbReference type="Proteomes" id="UP000005426"/>
    </source>
</evidence>